<proteinExistence type="predicted"/>
<evidence type="ECO:0000313" key="2">
    <source>
        <dbReference type="Proteomes" id="UP001525890"/>
    </source>
</evidence>
<protein>
    <submittedName>
        <fullName evidence="1">Uncharacterized protein</fullName>
    </submittedName>
</protein>
<gene>
    <name evidence="1" type="ORF">NG799_23775</name>
</gene>
<sequence length="88" mass="9485">MSRSPGVLVEVIPLGAFGDFVMDGDRLTLSNCMEQSLPWFSIPGTIPNDSAVPQAGTFLYGDRSSARMVMQACYHRKVPLFSGCPDGS</sequence>
<dbReference type="Proteomes" id="UP001525890">
    <property type="component" value="Unassembled WGS sequence"/>
</dbReference>
<evidence type="ECO:0000313" key="1">
    <source>
        <dbReference type="EMBL" id="MCT7969340.1"/>
    </source>
</evidence>
<organism evidence="1 2">
    <name type="scientific">Laspinema palackyanum D2a</name>
    <dbReference type="NCBI Taxonomy" id="2953684"/>
    <lineage>
        <taxon>Bacteria</taxon>
        <taxon>Bacillati</taxon>
        <taxon>Cyanobacteriota</taxon>
        <taxon>Cyanophyceae</taxon>
        <taxon>Oscillatoriophycideae</taxon>
        <taxon>Oscillatoriales</taxon>
        <taxon>Laspinemataceae</taxon>
        <taxon>Laspinema</taxon>
        <taxon>Laspinema palackyanum</taxon>
    </lineage>
</organism>
<dbReference type="EMBL" id="JAMXFF010000048">
    <property type="protein sequence ID" value="MCT7969340.1"/>
    <property type="molecule type" value="Genomic_DNA"/>
</dbReference>
<accession>A0ABT2MX90</accession>
<name>A0ABT2MX90_9CYAN</name>
<keyword evidence="2" id="KW-1185">Reference proteome</keyword>
<reference evidence="1 2" key="1">
    <citation type="journal article" date="2022" name="Front. Microbiol.">
        <title>High genomic differentiation and limited gene flow indicate recent cryptic speciation within the genus Laspinema (cyanobacteria).</title>
        <authorList>
            <person name="Stanojkovic A."/>
            <person name="Skoupy S."/>
            <person name="Skaloud P."/>
            <person name="Dvorak P."/>
        </authorList>
    </citation>
    <scope>NUCLEOTIDE SEQUENCE [LARGE SCALE GENOMIC DNA]</scope>
    <source>
        <strain evidence="1 2">D2a</strain>
    </source>
</reference>
<dbReference type="RefSeq" id="WP_368008812.1">
    <property type="nucleotide sequence ID" value="NZ_JAMXFF010000048.1"/>
</dbReference>
<comment type="caution">
    <text evidence="1">The sequence shown here is derived from an EMBL/GenBank/DDBJ whole genome shotgun (WGS) entry which is preliminary data.</text>
</comment>